<gene>
    <name evidence="2" type="ORF">Gorai_014900</name>
</gene>
<dbReference type="Proteomes" id="UP000593578">
    <property type="component" value="Unassembled WGS sequence"/>
</dbReference>
<accession>A0A7J8P490</accession>
<feature type="compositionally biased region" description="Polar residues" evidence="1">
    <location>
        <begin position="50"/>
        <end position="60"/>
    </location>
</feature>
<comment type="caution">
    <text evidence="2">The sequence shown here is derived from an EMBL/GenBank/DDBJ whole genome shotgun (WGS) entry which is preliminary data.</text>
</comment>
<proteinExistence type="predicted"/>
<sequence>NGNWAQNYKSRQQGHASNKTLKTKPHKLKQPPLPSSPPLSLSHSVHYHPATSSPDSDVMSPNYQLLLTSAVSQTSVSTTTTTTISTIITISIH</sequence>
<evidence type="ECO:0000313" key="2">
    <source>
        <dbReference type="EMBL" id="MBA0584067.1"/>
    </source>
</evidence>
<feature type="compositionally biased region" description="Polar residues" evidence="1">
    <location>
        <begin position="1"/>
        <end position="18"/>
    </location>
</feature>
<protein>
    <submittedName>
        <fullName evidence="2">Uncharacterized protein</fullName>
    </submittedName>
</protein>
<dbReference type="AlphaFoldDB" id="A0A7J8P490"/>
<organism evidence="2 3">
    <name type="scientific">Gossypium raimondii</name>
    <name type="common">Peruvian cotton</name>
    <name type="synonym">Gossypium klotzschianum subsp. raimondii</name>
    <dbReference type="NCBI Taxonomy" id="29730"/>
    <lineage>
        <taxon>Eukaryota</taxon>
        <taxon>Viridiplantae</taxon>
        <taxon>Streptophyta</taxon>
        <taxon>Embryophyta</taxon>
        <taxon>Tracheophyta</taxon>
        <taxon>Spermatophyta</taxon>
        <taxon>Magnoliopsida</taxon>
        <taxon>eudicotyledons</taxon>
        <taxon>Gunneridae</taxon>
        <taxon>Pentapetalae</taxon>
        <taxon>rosids</taxon>
        <taxon>malvids</taxon>
        <taxon>Malvales</taxon>
        <taxon>Malvaceae</taxon>
        <taxon>Malvoideae</taxon>
        <taxon>Gossypium</taxon>
    </lineage>
</organism>
<reference evidence="2 3" key="1">
    <citation type="journal article" date="2019" name="Genome Biol. Evol.">
        <title>Insights into the evolution of the New World diploid cottons (Gossypium, subgenus Houzingenia) based on genome sequencing.</title>
        <authorList>
            <person name="Grover C.E."/>
            <person name="Arick M.A. 2nd"/>
            <person name="Thrash A."/>
            <person name="Conover J.L."/>
            <person name="Sanders W.S."/>
            <person name="Peterson D.G."/>
            <person name="Frelichowski J.E."/>
            <person name="Scheffler J.A."/>
            <person name="Scheffler B.E."/>
            <person name="Wendel J.F."/>
        </authorList>
    </citation>
    <scope>NUCLEOTIDE SEQUENCE [LARGE SCALE GENOMIC DNA]</scope>
    <source>
        <strain evidence="2">8</strain>
        <tissue evidence="2">Leaf</tissue>
    </source>
</reference>
<dbReference type="EMBL" id="JABEZZ010000004">
    <property type="protein sequence ID" value="MBA0584067.1"/>
    <property type="molecule type" value="Genomic_DNA"/>
</dbReference>
<feature type="region of interest" description="Disordered" evidence="1">
    <location>
        <begin position="1"/>
        <end position="60"/>
    </location>
</feature>
<evidence type="ECO:0000313" key="3">
    <source>
        <dbReference type="Proteomes" id="UP000593578"/>
    </source>
</evidence>
<evidence type="ECO:0000256" key="1">
    <source>
        <dbReference type="SAM" id="MobiDB-lite"/>
    </source>
</evidence>
<name>A0A7J8P490_GOSRA</name>
<feature type="non-terminal residue" evidence="2">
    <location>
        <position position="1"/>
    </location>
</feature>